<feature type="domain" description="FAS1" evidence="3">
    <location>
        <begin position="268"/>
        <end position="428"/>
    </location>
</feature>
<gene>
    <name evidence="4" type="ORF">UCRPC4_g06569</name>
</gene>
<dbReference type="PANTHER" id="PTHR10900">
    <property type="entry name" value="PERIOSTIN-RELATED"/>
    <property type="match status" value="1"/>
</dbReference>
<evidence type="ECO:0000313" key="5">
    <source>
        <dbReference type="Proteomes" id="UP000053317"/>
    </source>
</evidence>
<reference evidence="4 5" key="1">
    <citation type="submission" date="2015-05" db="EMBL/GenBank/DDBJ databases">
        <title>Distinctive expansion of gene families associated with plant cell wall degradation and secondary metabolism in the genomes of grapevine trunk pathogens.</title>
        <authorList>
            <person name="Lawrence D.P."/>
            <person name="Travadon R."/>
            <person name="Rolshausen P.E."/>
            <person name="Baumgartner K."/>
        </authorList>
    </citation>
    <scope>NUCLEOTIDE SEQUENCE [LARGE SCALE GENOMIC DNA]</scope>
    <source>
        <strain evidence="4">UCRPC4</strain>
    </source>
</reference>
<evidence type="ECO:0000256" key="2">
    <source>
        <dbReference type="SAM" id="SignalP"/>
    </source>
</evidence>
<dbReference type="Proteomes" id="UP000053317">
    <property type="component" value="Unassembled WGS sequence"/>
</dbReference>
<dbReference type="Pfam" id="PF02469">
    <property type="entry name" value="Fasciclin"/>
    <property type="match status" value="2"/>
</dbReference>
<accession>A0A0G2DWB4</accession>
<feature type="region of interest" description="Disordered" evidence="1">
    <location>
        <begin position="101"/>
        <end position="126"/>
    </location>
</feature>
<feature type="chain" id="PRO_5012136037" evidence="2">
    <location>
        <begin position="16"/>
        <end position="467"/>
    </location>
</feature>
<dbReference type="EMBL" id="LCWF01000201">
    <property type="protein sequence ID" value="KKY14914.1"/>
    <property type="molecule type" value="Genomic_DNA"/>
</dbReference>
<organism evidence="4 5">
    <name type="scientific">Phaeomoniella chlamydospora</name>
    <name type="common">Phaeoacremonium chlamydosporum</name>
    <dbReference type="NCBI Taxonomy" id="158046"/>
    <lineage>
        <taxon>Eukaryota</taxon>
        <taxon>Fungi</taxon>
        <taxon>Dikarya</taxon>
        <taxon>Ascomycota</taxon>
        <taxon>Pezizomycotina</taxon>
        <taxon>Eurotiomycetes</taxon>
        <taxon>Chaetothyriomycetidae</taxon>
        <taxon>Phaeomoniellales</taxon>
        <taxon>Phaeomoniellaceae</taxon>
        <taxon>Phaeomoniella</taxon>
    </lineage>
</organism>
<dbReference type="OrthoDB" id="7700931at2759"/>
<sequence>MKLLSILPLAALSTAFVIPDQEVMSSVAIENHDSFINQAWDILASPSEIINDVEDSVIEALGCARGHFSDAVDYAFDKSSQFGTNFEEAFDTQSWLESAHEQFDQLSKPPKRPHKKPHHTPHHDFPNETIYELISNSKYTTVLAKLIDDYPDLVETLNGTKANYTLFVPTDKAFKKIPKHAPKPSKEFLKKVLEYHISPEFYPAGRVLTTRTIPTLFKSPALGDAPQRLSSQISLKGLTLDFYSKIFSVNHFATNGVIHAIDSILVPPPKVIDILRLLPSEFSTLDLALYKTGIGFHLNDTSAHTGGTIFAPSNGAFKKLGPKINAFLFSIYGEKYLKALLEYHLVANYTLYSDAFYKGEDVDDQAYGRIPKGQYHVDLPTALDGKSLSIDIGRFGRLIEIKINGYNRVAIADGIAADGVIHVVNSVLIPPKKPGVFTEANEDLTVEEFKERLEQLHEGEADWSTDL</sequence>
<protein>
    <submittedName>
        <fullName evidence="4">Putative fasciclin domain family protein</fullName>
    </submittedName>
</protein>
<dbReference type="PROSITE" id="PS50213">
    <property type="entry name" value="FAS1"/>
    <property type="match status" value="2"/>
</dbReference>
<evidence type="ECO:0000259" key="3">
    <source>
        <dbReference type="PROSITE" id="PS50213"/>
    </source>
</evidence>
<reference evidence="4 5" key="2">
    <citation type="submission" date="2015-05" db="EMBL/GenBank/DDBJ databases">
        <authorList>
            <person name="Morales-Cruz A."/>
            <person name="Amrine K.C."/>
            <person name="Cantu D."/>
        </authorList>
    </citation>
    <scope>NUCLEOTIDE SEQUENCE [LARGE SCALE GENOMIC DNA]</scope>
    <source>
        <strain evidence="4">UCRPC4</strain>
    </source>
</reference>
<dbReference type="InterPro" id="IPR050904">
    <property type="entry name" value="Adhesion/Biosynth-related"/>
</dbReference>
<dbReference type="PANTHER" id="PTHR10900:SF125">
    <property type="entry name" value="FAS1 DOMAIN-CONTAINING PROTEIN YLR001C"/>
    <property type="match status" value="1"/>
</dbReference>
<proteinExistence type="predicted"/>
<dbReference type="SMART" id="SM00554">
    <property type="entry name" value="FAS1"/>
    <property type="match status" value="2"/>
</dbReference>
<evidence type="ECO:0000313" key="4">
    <source>
        <dbReference type="EMBL" id="KKY14914.1"/>
    </source>
</evidence>
<name>A0A0G2DWB4_PHACM</name>
<keyword evidence="5" id="KW-1185">Reference proteome</keyword>
<feature type="domain" description="FAS1" evidence="3">
    <location>
        <begin position="127"/>
        <end position="265"/>
    </location>
</feature>
<comment type="caution">
    <text evidence="4">The sequence shown here is derived from an EMBL/GenBank/DDBJ whole genome shotgun (WGS) entry which is preliminary data.</text>
</comment>
<dbReference type="SUPFAM" id="SSF82153">
    <property type="entry name" value="FAS1 domain"/>
    <property type="match status" value="2"/>
</dbReference>
<dbReference type="InterPro" id="IPR000782">
    <property type="entry name" value="FAS1_domain"/>
</dbReference>
<dbReference type="AlphaFoldDB" id="A0A0G2DWB4"/>
<dbReference type="InterPro" id="IPR036378">
    <property type="entry name" value="FAS1_dom_sf"/>
</dbReference>
<evidence type="ECO:0000256" key="1">
    <source>
        <dbReference type="SAM" id="MobiDB-lite"/>
    </source>
</evidence>
<feature type="compositionally biased region" description="Basic residues" evidence="1">
    <location>
        <begin position="109"/>
        <end position="121"/>
    </location>
</feature>
<dbReference type="Gene3D" id="2.30.180.10">
    <property type="entry name" value="FAS1 domain"/>
    <property type="match status" value="2"/>
</dbReference>
<feature type="signal peptide" evidence="2">
    <location>
        <begin position="1"/>
        <end position="15"/>
    </location>
</feature>
<keyword evidence="2" id="KW-0732">Signal</keyword>